<dbReference type="InterPro" id="IPR050417">
    <property type="entry name" value="Sugar_Epim/Isomerase"/>
</dbReference>
<name>A0ABU0JCN4_9HYPH</name>
<dbReference type="EMBL" id="JAUSVX010000011">
    <property type="protein sequence ID" value="MDQ0472046.1"/>
    <property type="molecule type" value="Genomic_DNA"/>
</dbReference>
<evidence type="ECO:0000259" key="3">
    <source>
        <dbReference type="Pfam" id="PF01261"/>
    </source>
</evidence>
<organism evidence="4 5">
    <name type="scientific">Labrys wisconsinensis</name>
    <dbReference type="NCBI Taxonomy" id="425677"/>
    <lineage>
        <taxon>Bacteria</taxon>
        <taxon>Pseudomonadati</taxon>
        <taxon>Pseudomonadota</taxon>
        <taxon>Alphaproteobacteria</taxon>
        <taxon>Hyphomicrobiales</taxon>
        <taxon>Xanthobacteraceae</taxon>
        <taxon>Labrys</taxon>
    </lineage>
</organism>
<evidence type="ECO:0000256" key="1">
    <source>
        <dbReference type="ARBA" id="ARBA00023235"/>
    </source>
</evidence>
<dbReference type="InterPro" id="IPR013022">
    <property type="entry name" value="Xyl_isomerase-like_TIM-brl"/>
</dbReference>
<sequence length="258" mass="28013">MPLPYSACIEWLFAAEAPDFADRIRAAARADLAGVEFWLWRNKDIPSIEAALGETGLRLTGFVAEPMVPLTDPACHADFLEGLKASIDVARRLKAPTLIAQAGADLPGRSRPEQRQALVDCLGRAAEVLAGSGVRLAVEPLNTLVDHVGYFLPSTLEGLDIVDEVGRPEIRILYDIYHSAVMSEDIAEVLAGRVDRLAHAHLADAPGRHQPGSGKLDWPTRIRWLRENGYRGLVGLEYKPTGSTLDSLAAIRHATTIA</sequence>
<dbReference type="Proteomes" id="UP001242480">
    <property type="component" value="Unassembled WGS sequence"/>
</dbReference>
<gene>
    <name evidence="4" type="ORF">QO011_005075</name>
</gene>
<evidence type="ECO:0000313" key="4">
    <source>
        <dbReference type="EMBL" id="MDQ0472046.1"/>
    </source>
</evidence>
<dbReference type="PIRSF" id="PIRSF006241">
    <property type="entry name" value="HyI"/>
    <property type="match status" value="1"/>
</dbReference>
<comment type="similarity">
    <text evidence="2">Belongs to the hyi family.</text>
</comment>
<reference evidence="4 5" key="1">
    <citation type="submission" date="2023-07" db="EMBL/GenBank/DDBJ databases">
        <title>Genomic Encyclopedia of Type Strains, Phase IV (KMG-IV): sequencing the most valuable type-strain genomes for metagenomic binning, comparative biology and taxonomic classification.</title>
        <authorList>
            <person name="Goeker M."/>
        </authorList>
    </citation>
    <scope>NUCLEOTIDE SEQUENCE [LARGE SCALE GENOMIC DNA]</scope>
    <source>
        <strain evidence="4 5">DSM 19619</strain>
    </source>
</reference>
<dbReference type="GO" id="GO:0008903">
    <property type="term" value="F:hydroxypyruvate isomerase activity"/>
    <property type="evidence" value="ECO:0007669"/>
    <property type="project" value="UniProtKB-EC"/>
</dbReference>
<dbReference type="InterPro" id="IPR026040">
    <property type="entry name" value="HyI-like"/>
</dbReference>
<feature type="domain" description="Xylose isomerase-like TIM barrel" evidence="3">
    <location>
        <begin position="24"/>
        <end position="250"/>
    </location>
</feature>
<proteinExistence type="inferred from homology"/>
<keyword evidence="5" id="KW-1185">Reference proteome</keyword>
<accession>A0ABU0JCN4</accession>
<evidence type="ECO:0000256" key="2">
    <source>
        <dbReference type="PIRNR" id="PIRNR006241"/>
    </source>
</evidence>
<dbReference type="SUPFAM" id="SSF51658">
    <property type="entry name" value="Xylose isomerase-like"/>
    <property type="match status" value="1"/>
</dbReference>
<dbReference type="Gene3D" id="3.20.20.150">
    <property type="entry name" value="Divalent-metal-dependent TIM barrel enzymes"/>
    <property type="match status" value="1"/>
</dbReference>
<dbReference type="EC" id="5.3.1.22" evidence="4"/>
<dbReference type="InterPro" id="IPR036237">
    <property type="entry name" value="Xyl_isomerase-like_sf"/>
</dbReference>
<dbReference type="RefSeq" id="WP_307278229.1">
    <property type="nucleotide sequence ID" value="NZ_JAUSVX010000011.1"/>
</dbReference>
<protein>
    <submittedName>
        <fullName evidence="4">Hydroxypyruvate isomerase</fullName>
        <ecNumber evidence="4">5.3.1.22</ecNumber>
    </submittedName>
</protein>
<dbReference type="PANTHER" id="PTHR43489">
    <property type="entry name" value="ISOMERASE"/>
    <property type="match status" value="1"/>
</dbReference>
<dbReference type="Pfam" id="PF01261">
    <property type="entry name" value="AP_endonuc_2"/>
    <property type="match status" value="1"/>
</dbReference>
<comment type="caution">
    <text evidence="4">The sequence shown here is derived from an EMBL/GenBank/DDBJ whole genome shotgun (WGS) entry which is preliminary data.</text>
</comment>
<keyword evidence="1 2" id="KW-0413">Isomerase</keyword>
<evidence type="ECO:0000313" key="5">
    <source>
        <dbReference type="Proteomes" id="UP001242480"/>
    </source>
</evidence>